<evidence type="ECO:0000313" key="2">
    <source>
        <dbReference type="EMBL" id="ROR65570.1"/>
    </source>
</evidence>
<evidence type="ECO:0000256" key="1">
    <source>
        <dbReference type="SAM" id="Phobius"/>
    </source>
</evidence>
<organism evidence="2 3">
    <name type="scientific">Agrococcus jenensis</name>
    <dbReference type="NCBI Taxonomy" id="46353"/>
    <lineage>
        <taxon>Bacteria</taxon>
        <taxon>Bacillati</taxon>
        <taxon>Actinomycetota</taxon>
        <taxon>Actinomycetes</taxon>
        <taxon>Micrococcales</taxon>
        <taxon>Microbacteriaceae</taxon>
        <taxon>Agrococcus</taxon>
    </lineage>
</organism>
<keyword evidence="1" id="KW-0812">Transmembrane</keyword>
<sequence>METKRSNPWAWWAFGIGLVGLVLMPIPFFIGVIFGGGPAAIAGILAIIALFKSRHAGGRGIAPAVVALVLVALTLAGISAGGGIWW</sequence>
<comment type="caution">
    <text evidence="2">The sequence shown here is derived from an EMBL/GenBank/DDBJ whole genome shotgun (WGS) entry which is preliminary data.</text>
</comment>
<feature type="transmembrane region" description="Helical" evidence="1">
    <location>
        <begin position="9"/>
        <end position="26"/>
    </location>
</feature>
<keyword evidence="1" id="KW-0472">Membrane</keyword>
<evidence type="ECO:0000313" key="3">
    <source>
        <dbReference type="Proteomes" id="UP000275456"/>
    </source>
</evidence>
<name>A0A3N2AR93_9MICO</name>
<dbReference type="Proteomes" id="UP000275456">
    <property type="component" value="Unassembled WGS sequence"/>
</dbReference>
<accession>A0A3N2AR93</accession>
<keyword evidence="3" id="KW-1185">Reference proteome</keyword>
<proteinExistence type="predicted"/>
<dbReference type="EMBL" id="RKHJ01000001">
    <property type="protein sequence ID" value="ROR65570.1"/>
    <property type="molecule type" value="Genomic_DNA"/>
</dbReference>
<gene>
    <name evidence="2" type="ORF">EDD26_0936</name>
</gene>
<feature type="transmembrane region" description="Helical" evidence="1">
    <location>
        <begin position="32"/>
        <end position="51"/>
    </location>
</feature>
<reference evidence="2 3" key="1">
    <citation type="submission" date="2018-11" db="EMBL/GenBank/DDBJ databases">
        <title>Sequencing the genomes of 1000 actinobacteria strains.</title>
        <authorList>
            <person name="Klenk H.-P."/>
        </authorList>
    </citation>
    <scope>NUCLEOTIDE SEQUENCE [LARGE SCALE GENOMIC DNA]</scope>
    <source>
        <strain evidence="2 3">DSM 9580</strain>
    </source>
</reference>
<dbReference type="RefSeq" id="WP_123696647.1">
    <property type="nucleotide sequence ID" value="NZ_RKHJ01000001.1"/>
</dbReference>
<protein>
    <submittedName>
        <fullName evidence="2">Uncharacterized protein</fullName>
    </submittedName>
</protein>
<keyword evidence="1" id="KW-1133">Transmembrane helix</keyword>
<dbReference type="AlphaFoldDB" id="A0A3N2AR93"/>
<feature type="transmembrane region" description="Helical" evidence="1">
    <location>
        <begin position="63"/>
        <end position="85"/>
    </location>
</feature>